<feature type="transmembrane region" description="Helical" evidence="1">
    <location>
        <begin position="5"/>
        <end position="25"/>
    </location>
</feature>
<proteinExistence type="predicted"/>
<evidence type="ECO:0000256" key="1">
    <source>
        <dbReference type="SAM" id="Phobius"/>
    </source>
</evidence>
<keyword evidence="1" id="KW-1133">Transmembrane helix</keyword>
<name>A0A7J3Y0V9_9CREN</name>
<keyword evidence="1" id="KW-0472">Membrane</keyword>
<evidence type="ECO:0000313" key="2">
    <source>
        <dbReference type="EMBL" id="HHP68576.1"/>
    </source>
</evidence>
<organism evidence="2">
    <name type="scientific">Thermogladius calderae</name>
    <dbReference type="NCBI Taxonomy" id="1200300"/>
    <lineage>
        <taxon>Archaea</taxon>
        <taxon>Thermoproteota</taxon>
        <taxon>Thermoprotei</taxon>
        <taxon>Desulfurococcales</taxon>
        <taxon>Desulfurococcaceae</taxon>
        <taxon>Thermogladius</taxon>
    </lineage>
</organism>
<sequence>MVTKLFILGLNTLILSGLLGLYALIVGSNVLLGVASSLGLSGGVFLVYSLLPREATMPSLVEYTRTLLNGLTSVLEDLDLLDANSCAVKKGGDVLLVFSKAICPLEVDPGVGFAGGSPYLAIPIAKEYTESIQQESGGWALDNVENVLRGVLVDELAVCKNVRASLEGGFLRVHLIGLSQPLKELSKYPVDPYVVYTTLALARALPAKTIRLINRSLTLDEEVLSIGVG</sequence>
<keyword evidence="1" id="KW-0812">Transmembrane</keyword>
<dbReference type="AlphaFoldDB" id="A0A7J3Y0V9"/>
<reference evidence="2" key="1">
    <citation type="journal article" date="2020" name="mSystems">
        <title>Genome- and Community-Level Interaction Insights into Carbon Utilization and Element Cycling Functions of Hydrothermarchaeota in Hydrothermal Sediment.</title>
        <authorList>
            <person name="Zhou Z."/>
            <person name="Liu Y."/>
            <person name="Xu W."/>
            <person name="Pan J."/>
            <person name="Luo Z.H."/>
            <person name="Li M."/>
        </authorList>
    </citation>
    <scope>NUCLEOTIDE SEQUENCE [LARGE SCALE GENOMIC DNA]</scope>
    <source>
        <strain evidence="2">SpSt-110</strain>
    </source>
</reference>
<comment type="caution">
    <text evidence="2">The sequence shown here is derived from an EMBL/GenBank/DDBJ whole genome shotgun (WGS) entry which is preliminary data.</text>
</comment>
<protein>
    <submittedName>
        <fullName evidence="2">Uncharacterized protein</fullName>
    </submittedName>
</protein>
<accession>A0A7J3Y0V9</accession>
<gene>
    <name evidence="2" type="ORF">ENM60_07350</name>
</gene>
<feature type="transmembrane region" description="Helical" evidence="1">
    <location>
        <begin position="31"/>
        <end position="51"/>
    </location>
</feature>
<dbReference type="EMBL" id="DRYK01000089">
    <property type="protein sequence ID" value="HHP68576.1"/>
    <property type="molecule type" value="Genomic_DNA"/>
</dbReference>